<dbReference type="CDD" id="cd16343">
    <property type="entry name" value="LMWPTP"/>
    <property type="match status" value="1"/>
</dbReference>
<reference evidence="7 8" key="1">
    <citation type="submission" date="2019-06" db="EMBL/GenBank/DDBJ databases">
        <title>Sulfurimonas gotlandica sp. nov., a chemoautotrophic and psychrotolerant epsilonproteobacterium isolated from a pelagic redoxcline, and an emended description of the genus Sulfurimonas.</title>
        <authorList>
            <person name="Wang S."/>
            <person name="Jiang L."/>
            <person name="Shao Z."/>
        </authorList>
    </citation>
    <scope>NUCLEOTIDE SEQUENCE [LARGE SCALE GENOMIC DNA]</scope>
    <source>
        <strain evidence="7 8">S2-6</strain>
    </source>
</reference>
<evidence type="ECO:0000256" key="4">
    <source>
        <dbReference type="ARBA" id="ARBA00022912"/>
    </source>
</evidence>
<dbReference type="EC" id="3.1.3.48" evidence="2"/>
<evidence type="ECO:0000256" key="2">
    <source>
        <dbReference type="ARBA" id="ARBA00013064"/>
    </source>
</evidence>
<dbReference type="AlphaFoldDB" id="A0A7M1B435"/>
<name>A0A7M1B435_9BACT</name>
<dbReference type="Gene3D" id="3.40.50.2300">
    <property type="match status" value="1"/>
</dbReference>
<dbReference type="PRINTS" id="PR00719">
    <property type="entry name" value="LMWPTPASE"/>
</dbReference>
<feature type="active site" description="Nucleophile" evidence="5">
    <location>
        <position position="8"/>
    </location>
</feature>
<dbReference type="Pfam" id="PF01451">
    <property type="entry name" value="LMWPc"/>
    <property type="match status" value="1"/>
</dbReference>
<dbReference type="Proteomes" id="UP000593719">
    <property type="component" value="Chromosome"/>
</dbReference>
<dbReference type="InterPro" id="IPR050438">
    <property type="entry name" value="LMW_PTPase"/>
</dbReference>
<evidence type="ECO:0000256" key="3">
    <source>
        <dbReference type="ARBA" id="ARBA00022801"/>
    </source>
</evidence>
<feature type="active site" evidence="5">
    <location>
        <position position="14"/>
    </location>
</feature>
<gene>
    <name evidence="7" type="ORF">FJR45_10165</name>
</gene>
<sequence length="151" mass="17042">MKSVIFVCLGNICRSPLAEGIAKKIAQEHKIDIKIDSAGTGDWHIGEPPCEGSIKVAQMHGIDISHLRARQFTKEDIDLYELIVVLDENNRVHVKKLGAKNIEKLGCFAFNCQDVPDPYFFDGFDGFLEVYKMIEVCVNNLFSVKLLQEEK</sequence>
<dbReference type="KEGG" id="ssei:FJR45_10165"/>
<accession>A0A7M1B435</accession>
<feature type="domain" description="Phosphotyrosine protein phosphatase I" evidence="6">
    <location>
        <begin position="2"/>
        <end position="144"/>
    </location>
</feature>
<organism evidence="7 8">
    <name type="scientific">Sulfurimonas sediminis</name>
    <dbReference type="NCBI Taxonomy" id="2590020"/>
    <lineage>
        <taxon>Bacteria</taxon>
        <taxon>Pseudomonadati</taxon>
        <taxon>Campylobacterota</taxon>
        <taxon>Epsilonproteobacteria</taxon>
        <taxon>Campylobacterales</taxon>
        <taxon>Sulfurimonadaceae</taxon>
        <taxon>Sulfurimonas</taxon>
    </lineage>
</organism>
<dbReference type="RefSeq" id="WP_193150436.1">
    <property type="nucleotide sequence ID" value="NZ_CP041235.1"/>
</dbReference>
<dbReference type="GO" id="GO:0004725">
    <property type="term" value="F:protein tyrosine phosphatase activity"/>
    <property type="evidence" value="ECO:0007669"/>
    <property type="project" value="UniProtKB-EC"/>
</dbReference>
<evidence type="ECO:0000259" key="6">
    <source>
        <dbReference type="SMART" id="SM00226"/>
    </source>
</evidence>
<dbReference type="PANTHER" id="PTHR11717">
    <property type="entry name" value="LOW MOLECULAR WEIGHT PROTEIN TYROSINE PHOSPHATASE"/>
    <property type="match status" value="1"/>
</dbReference>
<dbReference type="PANTHER" id="PTHR11717:SF7">
    <property type="entry name" value="LOW MOLECULAR WEIGHT PHOSPHOTYROSINE PROTEIN PHOSPHATASE"/>
    <property type="match status" value="1"/>
</dbReference>
<feature type="active site" description="Proton donor" evidence="5">
    <location>
        <position position="117"/>
    </location>
</feature>
<dbReference type="InterPro" id="IPR023485">
    <property type="entry name" value="Ptyr_pPase"/>
</dbReference>
<comment type="similarity">
    <text evidence="1">Belongs to the low molecular weight phosphotyrosine protein phosphatase family.</text>
</comment>
<protein>
    <recommendedName>
        <fullName evidence="2">protein-tyrosine-phosphatase</fullName>
        <ecNumber evidence="2">3.1.3.48</ecNumber>
    </recommendedName>
</protein>
<keyword evidence="3" id="KW-0378">Hydrolase</keyword>
<dbReference type="InterPro" id="IPR036196">
    <property type="entry name" value="Ptyr_pPase_sf"/>
</dbReference>
<dbReference type="SMART" id="SM00226">
    <property type="entry name" value="LMWPc"/>
    <property type="match status" value="1"/>
</dbReference>
<dbReference type="InterPro" id="IPR017867">
    <property type="entry name" value="Tyr_phospatase_low_mol_wt"/>
</dbReference>
<dbReference type="SUPFAM" id="SSF52788">
    <property type="entry name" value="Phosphotyrosine protein phosphatases I"/>
    <property type="match status" value="1"/>
</dbReference>
<keyword evidence="4" id="KW-0904">Protein phosphatase</keyword>
<evidence type="ECO:0000313" key="8">
    <source>
        <dbReference type="Proteomes" id="UP000593719"/>
    </source>
</evidence>
<dbReference type="EMBL" id="CP041235">
    <property type="protein sequence ID" value="QOP44286.1"/>
    <property type="molecule type" value="Genomic_DNA"/>
</dbReference>
<proteinExistence type="inferred from homology"/>
<keyword evidence="8" id="KW-1185">Reference proteome</keyword>
<evidence type="ECO:0000256" key="1">
    <source>
        <dbReference type="ARBA" id="ARBA00011063"/>
    </source>
</evidence>
<evidence type="ECO:0000256" key="5">
    <source>
        <dbReference type="PIRSR" id="PIRSR617867-1"/>
    </source>
</evidence>
<evidence type="ECO:0000313" key="7">
    <source>
        <dbReference type="EMBL" id="QOP44286.1"/>
    </source>
</evidence>